<feature type="chain" id="PRO_5016727791" evidence="1">
    <location>
        <begin position="25"/>
        <end position="154"/>
    </location>
</feature>
<dbReference type="Proteomes" id="UP000252884">
    <property type="component" value="Unassembled WGS sequence"/>
</dbReference>
<comment type="caution">
    <text evidence="2">The sequence shown here is derived from an EMBL/GenBank/DDBJ whole genome shotgun (WGS) entry which is preliminary data.</text>
</comment>
<protein>
    <submittedName>
        <fullName evidence="2">DsrE/DsrF/DsrH-like protein</fullName>
    </submittedName>
</protein>
<dbReference type="Pfam" id="PF02635">
    <property type="entry name" value="DsrE"/>
    <property type="match status" value="1"/>
</dbReference>
<gene>
    <name evidence="2" type="ORF">DES41_10824</name>
</gene>
<name>A0A368XIK4_9BURK</name>
<accession>A0A368XIK4</accession>
<dbReference type="InterPro" id="IPR003787">
    <property type="entry name" value="Sulphur_relay_DsrE/F-like"/>
</dbReference>
<dbReference type="EMBL" id="QPJK01000008">
    <property type="protein sequence ID" value="RCW67851.1"/>
    <property type="molecule type" value="Genomic_DNA"/>
</dbReference>
<evidence type="ECO:0000256" key="1">
    <source>
        <dbReference type="SAM" id="SignalP"/>
    </source>
</evidence>
<proteinExistence type="predicted"/>
<keyword evidence="3" id="KW-1185">Reference proteome</keyword>
<dbReference type="SUPFAM" id="SSF75169">
    <property type="entry name" value="DsrEFH-like"/>
    <property type="match status" value="1"/>
</dbReference>
<sequence>MKTTVFSLLLAVLAFFASPTNGFAQGPQMPDINKMPDIVIPYEGTSTKFALMVSDVLHFKAAVLTAKQMDVKKKGLTFEIVAVGAVVKDLANDHSLAEWFAKSEDYGAKIVVCENAMAVFGVTKDQLDKRLSTTRSGTIHLLELKDKGYNTLHI</sequence>
<dbReference type="Gene3D" id="3.40.1260.10">
    <property type="entry name" value="DsrEFH-like"/>
    <property type="match status" value="1"/>
</dbReference>
<organism evidence="2 3">
    <name type="scientific">Pseudorhodoferax soli</name>
    <dbReference type="NCBI Taxonomy" id="545864"/>
    <lineage>
        <taxon>Bacteria</taxon>
        <taxon>Pseudomonadati</taxon>
        <taxon>Pseudomonadota</taxon>
        <taxon>Betaproteobacteria</taxon>
        <taxon>Burkholderiales</taxon>
        <taxon>Comamonadaceae</taxon>
    </lineage>
</organism>
<dbReference type="InterPro" id="IPR027396">
    <property type="entry name" value="DsrEFH-like"/>
</dbReference>
<evidence type="ECO:0000313" key="3">
    <source>
        <dbReference type="Proteomes" id="UP000252884"/>
    </source>
</evidence>
<dbReference type="AlphaFoldDB" id="A0A368XIK4"/>
<dbReference type="RefSeq" id="WP_011347514.1">
    <property type="nucleotide sequence ID" value="NZ_QPJK01000008.1"/>
</dbReference>
<reference evidence="2 3" key="1">
    <citation type="submission" date="2018-07" db="EMBL/GenBank/DDBJ databases">
        <title>Genomic Encyclopedia of Type Strains, Phase IV (KMG-IV): sequencing the most valuable type-strain genomes for metagenomic binning, comparative biology and taxonomic classification.</title>
        <authorList>
            <person name="Goeker M."/>
        </authorList>
    </citation>
    <scope>NUCLEOTIDE SEQUENCE [LARGE SCALE GENOMIC DNA]</scope>
    <source>
        <strain evidence="2 3">DSM 21634</strain>
    </source>
</reference>
<keyword evidence="1" id="KW-0732">Signal</keyword>
<feature type="signal peptide" evidence="1">
    <location>
        <begin position="1"/>
        <end position="24"/>
    </location>
</feature>
<dbReference type="OrthoDB" id="5432020at2"/>
<evidence type="ECO:0000313" key="2">
    <source>
        <dbReference type="EMBL" id="RCW67851.1"/>
    </source>
</evidence>